<comment type="caution">
    <text evidence="9">The sequence shown here is derived from an EMBL/GenBank/DDBJ whole genome shotgun (WGS) entry which is preliminary data.</text>
</comment>
<proteinExistence type="inferred from homology"/>
<feature type="domain" description="Type II secretion system protein GspF" evidence="8">
    <location>
        <begin position="205"/>
        <end position="325"/>
    </location>
</feature>
<dbReference type="PANTHER" id="PTHR30012:SF0">
    <property type="entry name" value="TYPE II SECRETION SYSTEM PROTEIN F-RELATED"/>
    <property type="match status" value="1"/>
</dbReference>
<evidence type="ECO:0000256" key="6">
    <source>
        <dbReference type="ARBA" id="ARBA00023136"/>
    </source>
</evidence>
<evidence type="ECO:0000256" key="4">
    <source>
        <dbReference type="ARBA" id="ARBA00022692"/>
    </source>
</evidence>
<dbReference type="InterPro" id="IPR018076">
    <property type="entry name" value="T2SS_GspF_dom"/>
</dbReference>
<evidence type="ECO:0000256" key="3">
    <source>
        <dbReference type="ARBA" id="ARBA00022475"/>
    </source>
</evidence>
<dbReference type="Proteomes" id="UP000178602">
    <property type="component" value="Unassembled WGS sequence"/>
</dbReference>
<protein>
    <recommendedName>
        <fullName evidence="8">Type II secretion system protein GspF domain-containing protein</fullName>
    </recommendedName>
</protein>
<dbReference type="Pfam" id="PF00482">
    <property type="entry name" value="T2SSF"/>
    <property type="match status" value="2"/>
</dbReference>
<keyword evidence="6 7" id="KW-0472">Membrane</keyword>
<sequence>MHNRQTSRFCNQLASLLVAGIPLVAALRVIGQTDCFEKERSLIDKTILKLEEGEPLCEAVNGLLPALACGAIKGGDRSGRIDAALTYLGDYYNQRADLSEKLAGALVYPAFIAVICLFLLIFLFVFIVPSMGELLSDLGGKLPPLTITVMTISQLLVDYWLAFFGFILVISGVMVFKRGILFEQLTRIPLIGDYYRHELALFNCLTLGMLLEGGVPLAEAILINADAAFDKAQKADLALLLKKVENGKKLSDALAGSLFFPREAVSLVAIGENSGQSGKAFLDIAAIKAKERGARLEQLSKLLEPAITVVVGGVVAFIVLALFLPLLQLVAALS</sequence>
<keyword evidence="3" id="KW-1003">Cell membrane</keyword>
<dbReference type="PANTHER" id="PTHR30012">
    <property type="entry name" value="GENERAL SECRETION PATHWAY PROTEIN"/>
    <property type="match status" value="1"/>
</dbReference>
<dbReference type="AlphaFoldDB" id="A0A1F4T7L7"/>
<name>A0A1F4T7L7_UNCSA</name>
<evidence type="ECO:0000259" key="8">
    <source>
        <dbReference type="Pfam" id="PF00482"/>
    </source>
</evidence>
<keyword evidence="4 7" id="KW-0812">Transmembrane</keyword>
<feature type="transmembrane region" description="Helical" evidence="7">
    <location>
        <begin position="105"/>
        <end position="128"/>
    </location>
</feature>
<keyword evidence="5 7" id="KW-1133">Transmembrane helix</keyword>
<evidence type="ECO:0000256" key="1">
    <source>
        <dbReference type="ARBA" id="ARBA00004651"/>
    </source>
</evidence>
<dbReference type="PRINTS" id="PR00812">
    <property type="entry name" value="BCTERIALGSPF"/>
</dbReference>
<accession>A0A1F4T7L7</accession>
<feature type="transmembrane region" description="Helical" evidence="7">
    <location>
        <begin position="302"/>
        <end position="327"/>
    </location>
</feature>
<evidence type="ECO:0000256" key="5">
    <source>
        <dbReference type="ARBA" id="ARBA00022989"/>
    </source>
</evidence>
<comment type="subcellular location">
    <subcellularLocation>
        <location evidence="1">Cell membrane</location>
        <topology evidence="1">Multi-pass membrane protein</topology>
    </subcellularLocation>
</comment>
<organism evidence="9 10">
    <name type="scientific">candidate division WOR-1 bacterium RIFOXYC12_FULL_54_18</name>
    <dbReference type="NCBI Taxonomy" id="1802584"/>
    <lineage>
        <taxon>Bacteria</taxon>
        <taxon>Bacillati</taxon>
        <taxon>Saganbacteria</taxon>
    </lineage>
</organism>
<evidence type="ECO:0000256" key="7">
    <source>
        <dbReference type="SAM" id="Phobius"/>
    </source>
</evidence>
<dbReference type="EMBL" id="MEUG01000001">
    <property type="protein sequence ID" value="OGC28636.1"/>
    <property type="molecule type" value="Genomic_DNA"/>
</dbReference>
<feature type="transmembrane region" description="Helical" evidence="7">
    <location>
        <begin position="159"/>
        <end position="176"/>
    </location>
</feature>
<gene>
    <name evidence="9" type="ORF">A3K49_06745</name>
</gene>
<evidence type="ECO:0000313" key="9">
    <source>
        <dbReference type="EMBL" id="OGC28636.1"/>
    </source>
</evidence>
<dbReference type="InterPro" id="IPR003004">
    <property type="entry name" value="GspF/PilC"/>
</dbReference>
<dbReference type="GO" id="GO:0005886">
    <property type="term" value="C:plasma membrane"/>
    <property type="evidence" value="ECO:0007669"/>
    <property type="project" value="UniProtKB-SubCell"/>
</dbReference>
<evidence type="ECO:0000256" key="2">
    <source>
        <dbReference type="ARBA" id="ARBA00005745"/>
    </source>
</evidence>
<reference evidence="9 10" key="1">
    <citation type="journal article" date="2016" name="Nat. Commun.">
        <title>Thousands of microbial genomes shed light on interconnected biogeochemical processes in an aquifer system.</title>
        <authorList>
            <person name="Anantharaman K."/>
            <person name="Brown C.T."/>
            <person name="Hug L.A."/>
            <person name="Sharon I."/>
            <person name="Castelle C.J."/>
            <person name="Probst A.J."/>
            <person name="Thomas B.C."/>
            <person name="Singh A."/>
            <person name="Wilkins M.J."/>
            <person name="Karaoz U."/>
            <person name="Brodie E.L."/>
            <person name="Williams K.H."/>
            <person name="Hubbard S.S."/>
            <person name="Banfield J.F."/>
        </authorList>
    </citation>
    <scope>NUCLEOTIDE SEQUENCE [LARGE SCALE GENOMIC DNA]</scope>
</reference>
<dbReference type="Gene3D" id="1.20.81.30">
    <property type="entry name" value="Type II secretion system (T2SS), domain F"/>
    <property type="match status" value="2"/>
</dbReference>
<dbReference type="InterPro" id="IPR042094">
    <property type="entry name" value="T2SS_GspF_sf"/>
</dbReference>
<feature type="domain" description="Type II secretion system protein GspF" evidence="8">
    <location>
        <begin position="9"/>
        <end position="129"/>
    </location>
</feature>
<comment type="similarity">
    <text evidence="2">Belongs to the GSP F family.</text>
</comment>
<evidence type="ECO:0000313" key="10">
    <source>
        <dbReference type="Proteomes" id="UP000178602"/>
    </source>
</evidence>